<keyword evidence="12" id="KW-1185">Reference proteome</keyword>
<dbReference type="PANTHER" id="PTHR44835:SF1">
    <property type="entry name" value="PROTEIN O-GLCNAC TRANSFERASE"/>
    <property type="match status" value="1"/>
</dbReference>
<feature type="repeat" description="TPR" evidence="8">
    <location>
        <begin position="415"/>
        <end position="448"/>
    </location>
</feature>
<dbReference type="STRING" id="554055.A0A2P6VJW4"/>
<evidence type="ECO:0000256" key="1">
    <source>
        <dbReference type="ARBA" id="ARBA00004922"/>
    </source>
</evidence>
<proteinExistence type="inferred from homology"/>
<dbReference type="Pfam" id="PF13432">
    <property type="entry name" value="TPR_16"/>
    <property type="match status" value="3"/>
</dbReference>
<dbReference type="Gene3D" id="3.40.50.11380">
    <property type="match status" value="1"/>
</dbReference>
<feature type="domain" description="O-GlcNAc transferase C-terminal" evidence="10">
    <location>
        <begin position="709"/>
        <end position="885"/>
    </location>
</feature>
<feature type="repeat" description="TPR" evidence="8">
    <location>
        <begin position="381"/>
        <end position="414"/>
    </location>
</feature>
<evidence type="ECO:0000256" key="6">
    <source>
        <dbReference type="ARBA" id="ARBA00022737"/>
    </source>
</evidence>
<feature type="repeat" description="TPR" evidence="8">
    <location>
        <begin position="313"/>
        <end position="346"/>
    </location>
</feature>
<evidence type="ECO:0000256" key="4">
    <source>
        <dbReference type="ARBA" id="ARBA00022676"/>
    </source>
</evidence>
<feature type="repeat" description="TPR" evidence="8">
    <location>
        <begin position="347"/>
        <end position="380"/>
    </location>
</feature>
<dbReference type="InterPro" id="IPR019734">
    <property type="entry name" value="TPR_rpt"/>
</dbReference>
<dbReference type="PANTHER" id="PTHR44835">
    <property type="entry name" value="UDP-N-ACETYLGLUCOSAMINE--PEPTIDE N-ACETYLGLUCOSAMINYLTRANSFERASE SPINDLY-RELATED"/>
    <property type="match status" value="1"/>
</dbReference>
<dbReference type="InterPro" id="IPR051939">
    <property type="entry name" value="Glycosyltr_41/O-GlcNAc_trsf"/>
</dbReference>
<feature type="repeat" description="TPR" evidence="8">
    <location>
        <begin position="238"/>
        <end position="271"/>
    </location>
</feature>
<protein>
    <recommendedName>
        <fullName evidence="3">protein O-GlcNAc transferase</fullName>
        <ecNumber evidence="3">2.4.1.255</ecNumber>
    </recommendedName>
</protein>
<evidence type="ECO:0000256" key="8">
    <source>
        <dbReference type="PROSITE-ProRule" id="PRU00339"/>
    </source>
</evidence>
<organism evidence="11 12">
    <name type="scientific">Micractinium conductrix</name>
    <dbReference type="NCBI Taxonomy" id="554055"/>
    <lineage>
        <taxon>Eukaryota</taxon>
        <taxon>Viridiplantae</taxon>
        <taxon>Chlorophyta</taxon>
        <taxon>core chlorophytes</taxon>
        <taxon>Trebouxiophyceae</taxon>
        <taxon>Chlorellales</taxon>
        <taxon>Chlorellaceae</taxon>
        <taxon>Chlorella clade</taxon>
        <taxon>Micractinium</taxon>
    </lineage>
</organism>
<comment type="pathway">
    <text evidence="1">Protein modification; protein glycosylation.</text>
</comment>
<sequence>MPAFALEGAPAQPSGPPSCAQASPKASPGARMTAADPQAAPSCSAPPPAAAAGAATDAERRQRQLAVLLLGGGRHQDALRVLQLLLARHPASPELLCLQGRCLAALGSRPQALASFAAALAEAPACVPALVGCAAVYKDSGLLAEALAALQQALLLAEPSSGAAAAAADAGGSAAESPAAAGGAAAAALGGCIPSSAADVRQALAVVMTDLGTHQKLAGQAGWRDQYVQAVAVCPGYAPAHYNLGVAAAEAGGVEEAVAHYTTAVELAPRYAEAWCNLGVTHKQQARLEVAIACYERALEASPSLEVVQLNLAAALTQHGTAIKAAGRGPEGIACYERALALAPRHAEALYNLGVAYTEQGHVDRALFVYQTALAVEPKCAEAHNNLGVLYRELGNMERAVQCYQAALHTRPNFPQGLNNLAVVYTQQGRAQEALQLLQAAIMAAPTYAEAHNNLGVLQRDVGAVHDAIASYQRCLDLDPTNRHAGQNLLLALNYAHHGDSRLVCEAHEEWGRRFQELHPQLPPLTAADVDTTEGRTLVVGYISPDLFTHSVSYFAEAPLAHHSSRSVRTIVYSCVPKPDAKTARLQAEVAAAGGTWRDVARLSEPELADLIRSDKVDILVELTGHTASNRLGAMARRPAPVQVSWIGYPNSTGLRSVDYRLTDSTCDPQGTAQTFTEELVRLAGCFLCYTPPPDAPPVAPLPAVTNGFVTFGSFNALAKQTPEVLSVWARILLAVPGSRLVLKNKPFACEAVRNKFWRVFEEAGVERSRVDLLPLAAVNRDHLAQYSLLDVALDPWPYAGTTTTAEALYMGVPCLTLAGACHAHNVGVSLLAAVGLQEQWVAHTVEAYIAKAAALASDFASLSELRRGLRARMLQSPLCDAPGFVARLEDTAAASPLASGVACGPMAAAPLRWALLLLLLAPACCQTGATSPPSPPRATAVDASRSPPLQPWCCGGRSLSTDVASDFLPMCWKLSYGLWAEDQATDYATALLPAELSYATIVLAADGVTLAALKPAVGSGTLWPLLKAPTQCACCKLCQAQGVAADGTPRCKRWSFRSADAACRLFAPPGAAVAPAAVQRASEAQNEWYSGTWESGGDVAMQLSSGVQAAVEDTADATGPQCRFLCTRRSIKLGRMCGMVHRRRWEGQ</sequence>
<gene>
    <name evidence="11" type="ORF">C2E20_2674</name>
</gene>
<feature type="repeat" description="TPR" evidence="8">
    <location>
        <begin position="272"/>
        <end position="305"/>
    </location>
</feature>
<dbReference type="GO" id="GO:0097363">
    <property type="term" value="F:protein O-acetylglucosaminyltransferase activity"/>
    <property type="evidence" value="ECO:0007669"/>
    <property type="project" value="UniProtKB-EC"/>
</dbReference>
<keyword evidence="6" id="KW-0677">Repeat</keyword>
<dbReference type="EMBL" id="LHPF02000005">
    <property type="protein sequence ID" value="PSC74350.1"/>
    <property type="molecule type" value="Genomic_DNA"/>
</dbReference>
<feature type="compositionally biased region" description="Low complexity" evidence="9">
    <location>
        <begin position="34"/>
        <end position="43"/>
    </location>
</feature>
<dbReference type="AlphaFoldDB" id="A0A2P6VJW4"/>
<evidence type="ECO:0000256" key="9">
    <source>
        <dbReference type="SAM" id="MobiDB-lite"/>
    </source>
</evidence>
<evidence type="ECO:0000256" key="2">
    <source>
        <dbReference type="ARBA" id="ARBA00005386"/>
    </source>
</evidence>
<evidence type="ECO:0000313" key="11">
    <source>
        <dbReference type="EMBL" id="PSC74350.1"/>
    </source>
</evidence>
<evidence type="ECO:0000259" key="10">
    <source>
        <dbReference type="Pfam" id="PF13844"/>
    </source>
</evidence>
<dbReference type="SUPFAM" id="SSF48452">
    <property type="entry name" value="TPR-like"/>
    <property type="match status" value="3"/>
</dbReference>
<comment type="similarity">
    <text evidence="2">Belongs to the glycosyltransferase 41 family. O-GlcNAc transferase subfamily.</text>
</comment>
<keyword evidence="4 11" id="KW-0328">Glycosyltransferase</keyword>
<keyword evidence="5" id="KW-0808">Transferase</keyword>
<evidence type="ECO:0000256" key="3">
    <source>
        <dbReference type="ARBA" id="ARBA00011970"/>
    </source>
</evidence>
<dbReference type="InterPro" id="IPR029489">
    <property type="entry name" value="OGT/SEC/SPY_C"/>
</dbReference>
<feature type="region of interest" description="Disordered" evidence="9">
    <location>
        <begin position="1"/>
        <end position="56"/>
    </location>
</feature>
<evidence type="ECO:0000313" key="12">
    <source>
        <dbReference type="Proteomes" id="UP000239649"/>
    </source>
</evidence>
<dbReference type="UniPathway" id="UPA00378"/>
<name>A0A2P6VJW4_9CHLO</name>
<evidence type="ECO:0000256" key="5">
    <source>
        <dbReference type="ARBA" id="ARBA00022679"/>
    </source>
</evidence>
<dbReference type="Pfam" id="PF13424">
    <property type="entry name" value="TPR_12"/>
    <property type="match status" value="1"/>
</dbReference>
<dbReference type="SMART" id="SM00028">
    <property type="entry name" value="TPR"/>
    <property type="match status" value="10"/>
</dbReference>
<dbReference type="InterPro" id="IPR011990">
    <property type="entry name" value="TPR-like_helical_dom_sf"/>
</dbReference>
<reference evidence="11 12" key="1">
    <citation type="journal article" date="2018" name="Plant J.">
        <title>Genome sequences of Chlorella sorokiniana UTEX 1602 and Micractinium conductrix SAG 241.80: implications to maltose excretion by a green alga.</title>
        <authorList>
            <person name="Arriola M.B."/>
            <person name="Velmurugan N."/>
            <person name="Zhang Y."/>
            <person name="Plunkett M.H."/>
            <person name="Hondzo H."/>
            <person name="Barney B.M."/>
        </authorList>
    </citation>
    <scope>NUCLEOTIDE SEQUENCE [LARGE SCALE GENOMIC DNA]</scope>
    <source>
        <strain evidence="11 12">SAG 241.80</strain>
    </source>
</reference>
<accession>A0A2P6VJW4</accession>
<dbReference type="Gene3D" id="3.40.50.2000">
    <property type="entry name" value="Glycogen Phosphorylase B"/>
    <property type="match status" value="1"/>
</dbReference>
<dbReference type="Proteomes" id="UP000239649">
    <property type="component" value="Unassembled WGS sequence"/>
</dbReference>
<comment type="caution">
    <text evidence="11">The sequence shown here is derived from an EMBL/GenBank/DDBJ whole genome shotgun (WGS) entry which is preliminary data.</text>
</comment>
<dbReference type="Gene3D" id="1.25.40.10">
    <property type="entry name" value="Tetratricopeptide repeat domain"/>
    <property type="match status" value="7"/>
</dbReference>
<feature type="repeat" description="TPR" evidence="8">
    <location>
        <begin position="449"/>
        <end position="482"/>
    </location>
</feature>
<feature type="domain" description="O-GlcNAc transferase C-terminal" evidence="10">
    <location>
        <begin position="530"/>
        <end position="687"/>
    </location>
</feature>
<evidence type="ECO:0000256" key="7">
    <source>
        <dbReference type="ARBA" id="ARBA00022803"/>
    </source>
</evidence>
<keyword evidence="7 8" id="KW-0802">TPR repeat</keyword>
<dbReference type="OrthoDB" id="9991317at2759"/>
<dbReference type="EC" id="2.4.1.255" evidence="3"/>
<dbReference type="PROSITE" id="PS50293">
    <property type="entry name" value="TPR_REGION"/>
    <property type="match status" value="3"/>
</dbReference>
<dbReference type="Pfam" id="PF13844">
    <property type="entry name" value="Glyco_transf_41"/>
    <property type="match status" value="2"/>
</dbReference>
<dbReference type="PROSITE" id="PS50005">
    <property type="entry name" value="TPR"/>
    <property type="match status" value="7"/>
</dbReference>